<reference evidence="5" key="1">
    <citation type="submission" date="2023-07" db="EMBL/GenBank/DDBJ databases">
        <title>A chromosome-level genome assembly of Lolium multiflorum.</title>
        <authorList>
            <person name="Chen Y."/>
            <person name="Copetti D."/>
            <person name="Kolliker R."/>
            <person name="Studer B."/>
        </authorList>
    </citation>
    <scope>NUCLEOTIDE SEQUENCE</scope>
    <source>
        <strain evidence="5">02402/16</strain>
        <tissue evidence="5">Leaf</tissue>
    </source>
</reference>
<evidence type="ECO:0000313" key="5">
    <source>
        <dbReference type="EMBL" id="KAK1646627.1"/>
    </source>
</evidence>
<feature type="compositionally biased region" description="Basic and acidic residues" evidence="4">
    <location>
        <begin position="31"/>
        <end position="45"/>
    </location>
</feature>
<feature type="repeat" description="PPR" evidence="3">
    <location>
        <begin position="349"/>
        <end position="383"/>
    </location>
</feature>
<keyword evidence="2" id="KW-0809">Transit peptide</keyword>
<evidence type="ECO:0000313" key="6">
    <source>
        <dbReference type="Proteomes" id="UP001231189"/>
    </source>
</evidence>
<evidence type="ECO:0000256" key="2">
    <source>
        <dbReference type="ARBA" id="ARBA00022946"/>
    </source>
</evidence>
<dbReference type="PANTHER" id="PTHR24015:SF1903">
    <property type="entry name" value="OS05G0305300 PROTEIN"/>
    <property type="match status" value="1"/>
</dbReference>
<dbReference type="AlphaFoldDB" id="A0AAD8S6X6"/>
<sequence>MLFCCSLSPPGTQAYPLPPFQPSSFPRRVRSSGEHKSNKKVDHQYSRAQSSGAKVQSFRPETHPADGYCPPEEQDPEADSAGSPDVDALASRLPSCGSVADVRKVHGVAVRSPDAPRILVANNLISSYVRFSEISDARKVFDGMPERSVVSWTAMMNGYQKSGDYTEVVRLFLDMVRSGVRGNSLSFVCLLKSCGGQRNAKLGRQVHCCVVKGRWGNVIVDSALVHFYAQCGDLASALVMFDKMASRDVISWTTMITAYVQQGRGDKALQMFPEMVSEGFLPNEFTVCSILKACAEEKALRCGKQLHGAVVKKLYKDDIHVGSALVTMYARNGEVFDAQAVFDMMPRRNTITWTSLISGYAQSGHGEKAILLFRQMKMRQVSVNNLTIVGLLSACGSIRSLCLGKELHAHIIKNSIQENLQIGSTLVWCYCKCGEYTYAARILEEMPDRDAISWTAMISGYNSVGHSAEALKSLDDMLWDGVTPNTYTYSSALKACAKLEALRDGRRIHGVVNKTPAFLDVFVGSSLIEMYMRCGKVDEARRVFDAMPEHNLVTWKVIITGFAQNGLCEEAFKYMYLMQQEGHNVDDFMLSKVLTSCGNLDWESDDISLSGSTTGSVG</sequence>
<dbReference type="InterPro" id="IPR011990">
    <property type="entry name" value="TPR-like_helical_dom_sf"/>
</dbReference>
<dbReference type="NCBIfam" id="TIGR00756">
    <property type="entry name" value="PPR"/>
    <property type="match status" value="5"/>
</dbReference>
<feature type="repeat" description="PPR" evidence="3">
    <location>
        <begin position="520"/>
        <end position="554"/>
    </location>
</feature>
<dbReference type="Pfam" id="PF01535">
    <property type="entry name" value="PPR"/>
    <property type="match status" value="3"/>
</dbReference>
<feature type="repeat" description="PPR" evidence="3">
    <location>
        <begin position="248"/>
        <end position="282"/>
    </location>
</feature>
<dbReference type="FunFam" id="1.25.40.10:FF:000338">
    <property type="entry name" value="Pentatricopeptide repeat-containing protein, chloroplastic"/>
    <property type="match status" value="1"/>
</dbReference>
<evidence type="ECO:0008006" key="7">
    <source>
        <dbReference type="Google" id="ProtNLM"/>
    </source>
</evidence>
<dbReference type="FunFam" id="1.25.40.10:FF:001155">
    <property type="entry name" value="Pentatricopeptide repeat protein PPR1106-17"/>
    <property type="match status" value="1"/>
</dbReference>
<dbReference type="InterPro" id="IPR002885">
    <property type="entry name" value="PPR_rpt"/>
</dbReference>
<dbReference type="InterPro" id="IPR046960">
    <property type="entry name" value="PPR_At4g14850-like_plant"/>
</dbReference>
<feature type="repeat" description="PPR" evidence="3">
    <location>
        <begin position="148"/>
        <end position="182"/>
    </location>
</feature>
<dbReference type="FunFam" id="1.25.40.10:FF:000285">
    <property type="entry name" value="Pentatricopeptide repeat-containing protein, chloroplastic"/>
    <property type="match status" value="1"/>
</dbReference>
<dbReference type="Pfam" id="PF13041">
    <property type="entry name" value="PPR_2"/>
    <property type="match status" value="4"/>
</dbReference>
<dbReference type="PROSITE" id="PS51375">
    <property type="entry name" value="PPR"/>
    <property type="match status" value="5"/>
</dbReference>
<evidence type="ECO:0000256" key="1">
    <source>
        <dbReference type="ARBA" id="ARBA00022737"/>
    </source>
</evidence>
<keyword evidence="6" id="KW-1185">Reference proteome</keyword>
<keyword evidence="1" id="KW-0677">Repeat</keyword>
<feature type="region of interest" description="Disordered" evidence="4">
    <location>
        <begin position="1"/>
        <end position="87"/>
    </location>
</feature>
<dbReference type="PANTHER" id="PTHR24015">
    <property type="entry name" value="OS07G0578800 PROTEIN-RELATED"/>
    <property type="match status" value="1"/>
</dbReference>
<evidence type="ECO:0000256" key="4">
    <source>
        <dbReference type="SAM" id="MobiDB-lite"/>
    </source>
</evidence>
<dbReference type="FunFam" id="1.25.40.10:FF:000730">
    <property type="entry name" value="Pentatricopeptide repeat-containing protein, chloroplastic"/>
    <property type="match status" value="1"/>
</dbReference>
<gene>
    <name evidence="5" type="ORF">QYE76_064432</name>
</gene>
<dbReference type="Proteomes" id="UP001231189">
    <property type="component" value="Unassembled WGS sequence"/>
</dbReference>
<dbReference type="EMBL" id="JAUUTY010000004">
    <property type="protein sequence ID" value="KAK1646627.1"/>
    <property type="molecule type" value="Genomic_DNA"/>
</dbReference>
<evidence type="ECO:0000256" key="3">
    <source>
        <dbReference type="PROSITE-ProRule" id="PRU00708"/>
    </source>
</evidence>
<organism evidence="5 6">
    <name type="scientific">Lolium multiflorum</name>
    <name type="common">Italian ryegrass</name>
    <name type="synonym">Lolium perenne subsp. multiflorum</name>
    <dbReference type="NCBI Taxonomy" id="4521"/>
    <lineage>
        <taxon>Eukaryota</taxon>
        <taxon>Viridiplantae</taxon>
        <taxon>Streptophyta</taxon>
        <taxon>Embryophyta</taxon>
        <taxon>Tracheophyta</taxon>
        <taxon>Spermatophyta</taxon>
        <taxon>Magnoliopsida</taxon>
        <taxon>Liliopsida</taxon>
        <taxon>Poales</taxon>
        <taxon>Poaceae</taxon>
        <taxon>BOP clade</taxon>
        <taxon>Pooideae</taxon>
        <taxon>Poodae</taxon>
        <taxon>Poeae</taxon>
        <taxon>Poeae Chloroplast Group 2 (Poeae type)</taxon>
        <taxon>Loliodinae</taxon>
        <taxon>Loliinae</taxon>
        <taxon>Lolium</taxon>
    </lineage>
</organism>
<protein>
    <recommendedName>
        <fullName evidence="7">Pentatricopeptide repeat-containing protein</fullName>
    </recommendedName>
</protein>
<dbReference type="GO" id="GO:0003723">
    <property type="term" value="F:RNA binding"/>
    <property type="evidence" value="ECO:0007669"/>
    <property type="project" value="InterPro"/>
</dbReference>
<dbReference type="Gene3D" id="1.25.40.10">
    <property type="entry name" value="Tetratricopeptide repeat domain"/>
    <property type="match status" value="4"/>
</dbReference>
<proteinExistence type="predicted"/>
<feature type="repeat" description="PPR" evidence="3">
    <location>
        <begin position="450"/>
        <end position="484"/>
    </location>
</feature>
<name>A0AAD8S6X6_LOLMU</name>
<accession>A0AAD8S6X6</accession>
<dbReference type="GO" id="GO:0009451">
    <property type="term" value="P:RNA modification"/>
    <property type="evidence" value="ECO:0007669"/>
    <property type="project" value="InterPro"/>
</dbReference>
<dbReference type="FunFam" id="1.25.40.10:FF:000073">
    <property type="entry name" value="Pentatricopeptide repeat-containing protein chloroplastic"/>
    <property type="match status" value="1"/>
</dbReference>
<comment type="caution">
    <text evidence="5">The sequence shown here is derived from an EMBL/GenBank/DDBJ whole genome shotgun (WGS) entry which is preliminary data.</text>
</comment>